<dbReference type="PANTHER" id="PTHR47707:SF1">
    <property type="entry name" value="NUDIX HYDROLASE FAMILY PROTEIN"/>
    <property type="match status" value="1"/>
</dbReference>
<dbReference type="InterPro" id="IPR029119">
    <property type="entry name" value="MutY_C"/>
</dbReference>
<dbReference type="EMBL" id="BSNX01000039">
    <property type="protein sequence ID" value="GLQ73825.1"/>
    <property type="molecule type" value="Genomic_DNA"/>
</dbReference>
<evidence type="ECO:0000256" key="5">
    <source>
        <dbReference type="ARBA" id="ARBA00022723"/>
    </source>
</evidence>
<evidence type="ECO:0000256" key="11">
    <source>
        <dbReference type="ARBA" id="ARBA00036904"/>
    </source>
</evidence>
<keyword evidence="7" id="KW-0378">Hydrolase</keyword>
<accession>A0AAV5NT75</accession>
<feature type="domain" description="Nudix hydrolase" evidence="19">
    <location>
        <begin position="2"/>
        <end position="129"/>
    </location>
</feature>
<dbReference type="FunFam" id="3.90.79.10:FF:000014">
    <property type="entry name" value="8-oxo-dGTP diphosphatase MutT"/>
    <property type="match status" value="1"/>
</dbReference>
<evidence type="ECO:0000256" key="3">
    <source>
        <dbReference type="ARBA" id="ARBA00022457"/>
    </source>
</evidence>
<gene>
    <name evidence="20" type="primary">mutT</name>
    <name evidence="20" type="ORF">GCM10007932_31850</name>
</gene>
<dbReference type="InterPro" id="IPR015797">
    <property type="entry name" value="NUDIX_hydrolase-like_dom_sf"/>
</dbReference>
<evidence type="ECO:0000256" key="10">
    <source>
        <dbReference type="ARBA" id="ARBA00035861"/>
    </source>
</evidence>
<evidence type="ECO:0000256" key="13">
    <source>
        <dbReference type="ARBA" id="ARBA00040794"/>
    </source>
</evidence>
<dbReference type="EC" id="3.6.1.55" evidence="12"/>
<feature type="binding site" evidence="18">
    <location>
        <position position="38"/>
    </location>
    <ligand>
        <name>Mg(2+)</name>
        <dbReference type="ChEBI" id="CHEBI:18420"/>
    </ligand>
</feature>
<dbReference type="RefSeq" id="WP_126606898.1">
    <property type="nucleotide sequence ID" value="NZ_AP025144.1"/>
</dbReference>
<proteinExistence type="inferred from homology"/>
<sequence>MKRLHIAAAVILNPGKDQVFITKRADKAHKGGLWEFPGGKVEEGETAQDATIRELFEEIGIKVTTLSHLESLKHDYPDKSLEFDFFVVTDFEEEPYGKEGQQGGWVNIVDLQQYDFPEANVPILEKVMNIYGAITSK</sequence>
<evidence type="ECO:0000313" key="21">
    <source>
        <dbReference type="Proteomes" id="UP001156690"/>
    </source>
</evidence>
<evidence type="ECO:0000256" key="9">
    <source>
        <dbReference type="ARBA" id="ARBA00023204"/>
    </source>
</evidence>
<keyword evidence="3" id="KW-0515">Mutator protein</keyword>
<comment type="cofactor">
    <cofactor evidence="1 18">
        <name>Mg(2+)</name>
        <dbReference type="ChEBI" id="CHEBI:18420"/>
    </cofactor>
</comment>
<dbReference type="PRINTS" id="PR00502">
    <property type="entry name" value="NUDIXFAMILY"/>
</dbReference>
<dbReference type="Pfam" id="PF14815">
    <property type="entry name" value="NUDIX_4"/>
    <property type="match status" value="1"/>
</dbReference>
<dbReference type="GO" id="GO:0046872">
    <property type="term" value="F:metal ion binding"/>
    <property type="evidence" value="ECO:0007669"/>
    <property type="project" value="UniProtKB-KW"/>
</dbReference>
<evidence type="ECO:0000256" key="1">
    <source>
        <dbReference type="ARBA" id="ARBA00001946"/>
    </source>
</evidence>
<evidence type="ECO:0000256" key="8">
    <source>
        <dbReference type="ARBA" id="ARBA00022842"/>
    </source>
</evidence>
<evidence type="ECO:0000313" key="20">
    <source>
        <dbReference type="EMBL" id="GLQ73825.1"/>
    </source>
</evidence>
<feature type="binding site" evidence="17">
    <location>
        <position position="29"/>
    </location>
    <ligand>
        <name>8-oxo-dGTP</name>
        <dbReference type="ChEBI" id="CHEBI:77896"/>
    </ligand>
</feature>
<feature type="binding site" evidence="17">
    <location>
        <position position="24"/>
    </location>
    <ligand>
        <name>8-oxo-dGTP</name>
        <dbReference type="ChEBI" id="CHEBI:77896"/>
    </ligand>
</feature>
<dbReference type="GO" id="GO:0006281">
    <property type="term" value="P:DNA repair"/>
    <property type="evidence" value="ECO:0007669"/>
    <property type="project" value="UniProtKB-KW"/>
</dbReference>
<dbReference type="InterPro" id="IPR003561">
    <property type="entry name" value="Mutator_MutT"/>
</dbReference>
<dbReference type="GO" id="GO:0044716">
    <property type="term" value="F:8-oxo-GDP phosphatase activity"/>
    <property type="evidence" value="ECO:0007669"/>
    <property type="project" value="TreeGrafter"/>
</dbReference>
<dbReference type="NCBIfam" id="NF008044">
    <property type="entry name" value="PRK10776.1"/>
    <property type="match status" value="1"/>
</dbReference>
<comment type="catalytic activity">
    <reaction evidence="10">
        <text>8-oxo-dGTP + H2O = 8-oxo-dGMP + diphosphate + H(+)</text>
        <dbReference type="Rhea" id="RHEA:31575"/>
        <dbReference type="ChEBI" id="CHEBI:15377"/>
        <dbReference type="ChEBI" id="CHEBI:15378"/>
        <dbReference type="ChEBI" id="CHEBI:33019"/>
        <dbReference type="ChEBI" id="CHEBI:63224"/>
        <dbReference type="ChEBI" id="CHEBI:77896"/>
        <dbReference type="EC" id="3.6.1.55"/>
    </reaction>
</comment>
<dbReference type="Gene3D" id="3.90.79.10">
    <property type="entry name" value="Nucleoside Triphosphate Pyrophosphohydrolase"/>
    <property type="match status" value="1"/>
</dbReference>
<keyword evidence="9" id="KW-0234">DNA repair</keyword>
<reference evidence="21" key="1">
    <citation type="journal article" date="2019" name="Int. J. Syst. Evol. Microbiol.">
        <title>The Global Catalogue of Microorganisms (GCM) 10K type strain sequencing project: providing services to taxonomists for standard genome sequencing and annotation.</title>
        <authorList>
            <consortium name="The Broad Institute Genomics Platform"/>
            <consortium name="The Broad Institute Genome Sequencing Center for Infectious Disease"/>
            <person name="Wu L."/>
            <person name="Ma J."/>
        </authorList>
    </citation>
    <scope>NUCLEOTIDE SEQUENCE [LARGE SCALE GENOMIC DNA]</scope>
    <source>
        <strain evidence="21">NBRC 15640</strain>
    </source>
</reference>
<dbReference type="GO" id="GO:0008413">
    <property type="term" value="F:8-oxo-7,8-dihydroguanosine triphosphate pyrophosphatase activity"/>
    <property type="evidence" value="ECO:0007669"/>
    <property type="project" value="InterPro"/>
</dbReference>
<dbReference type="GO" id="GO:0035539">
    <property type="term" value="F:8-oxo-7,8-dihydrodeoxyguanosine triphosphate pyrophosphatase activity"/>
    <property type="evidence" value="ECO:0007669"/>
    <property type="project" value="UniProtKB-EC"/>
</dbReference>
<dbReference type="Proteomes" id="UP001156690">
    <property type="component" value="Unassembled WGS sequence"/>
</dbReference>
<evidence type="ECO:0000256" key="4">
    <source>
        <dbReference type="ARBA" id="ARBA00022705"/>
    </source>
</evidence>
<keyword evidence="5 18" id="KW-0479">Metal-binding</keyword>
<comment type="similarity">
    <text evidence="2">Belongs to the Nudix hydrolase family.</text>
</comment>
<evidence type="ECO:0000256" key="16">
    <source>
        <dbReference type="ARBA" id="ARBA00042798"/>
    </source>
</evidence>
<dbReference type="InterPro" id="IPR047127">
    <property type="entry name" value="MutT-like"/>
</dbReference>
<dbReference type="CDD" id="cd03425">
    <property type="entry name" value="NUDIX_MutT_NudA_like"/>
    <property type="match status" value="1"/>
</dbReference>
<keyword evidence="6" id="KW-0227">DNA damage</keyword>
<evidence type="ECO:0000256" key="7">
    <source>
        <dbReference type="ARBA" id="ARBA00022801"/>
    </source>
</evidence>
<dbReference type="PROSITE" id="PS51462">
    <property type="entry name" value="NUDIX"/>
    <property type="match status" value="1"/>
</dbReference>
<organism evidence="20 21">
    <name type="scientific">Vibrio penaeicida</name>
    <dbReference type="NCBI Taxonomy" id="104609"/>
    <lineage>
        <taxon>Bacteria</taxon>
        <taxon>Pseudomonadati</taxon>
        <taxon>Pseudomonadota</taxon>
        <taxon>Gammaproteobacteria</taxon>
        <taxon>Vibrionales</taxon>
        <taxon>Vibrionaceae</taxon>
        <taxon>Vibrio</taxon>
    </lineage>
</organism>
<feature type="binding site" evidence="17">
    <location>
        <begin position="35"/>
        <end position="38"/>
    </location>
    <ligand>
        <name>8-oxo-dGTP</name>
        <dbReference type="ChEBI" id="CHEBI:77896"/>
    </ligand>
</feature>
<comment type="caution">
    <text evidence="20">The sequence shown here is derived from an EMBL/GenBank/DDBJ whole genome shotgun (WGS) entry which is preliminary data.</text>
</comment>
<evidence type="ECO:0000256" key="6">
    <source>
        <dbReference type="ARBA" id="ARBA00022763"/>
    </source>
</evidence>
<comment type="catalytic activity">
    <reaction evidence="11">
        <text>8-oxo-GTP + H2O = 8-oxo-GMP + diphosphate + H(+)</text>
        <dbReference type="Rhea" id="RHEA:67616"/>
        <dbReference type="ChEBI" id="CHEBI:15377"/>
        <dbReference type="ChEBI" id="CHEBI:15378"/>
        <dbReference type="ChEBI" id="CHEBI:33019"/>
        <dbReference type="ChEBI" id="CHEBI:143553"/>
        <dbReference type="ChEBI" id="CHEBI:145694"/>
    </reaction>
</comment>
<dbReference type="GO" id="GO:0044715">
    <property type="term" value="F:8-oxo-dGDP phosphatase activity"/>
    <property type="evidence" value="ECO:0007669"/>
    <property type="project" value="TreeGrafter"/>
</dbReference>
<feature type="binding site" evidence="18">
    <location>
        <position position="58"/>
    </location>
    <ligand>
        <name>Mg(2+)</name>
        <dbReference type="ChEBI" id="CHEBI:18420"/>
    </ligand>
</feature>
<keyword evidence="21" id="KW-1185">Reference proteome</keyword>
<evidence type="ECO:0000256" key="14">
    <source>
        <dbReference type="ARBA" id="ARBA00041592"/>
    </source>
</evidence>
<dbReference type="PANTHER" id="PTHR47707">
    <property type="entry name" value="8-OXO-DGTP DIPHOSPHATASE"/>
    <property type="match status" value="1"/>
</dbReference>
<dbReference type="AlphaFoldDB" id="A0AAV5NT75"/>
<name>A0AAV5NT75_9VIBR</name>
<dbReference type="GO" id="GO:0006260">
    <property type="term" value="P:DNA replication"/>
    <property type="evidence" value="ECO:0007669"/>
    <property type="project" value="UniProtKB-KW"/>
</dbReference>
<evidence type="ECO:0000256" key="15">
    <source>
        <dbReference type="ARBA" id="ARBA00041979"/>
    </source>
</evidence>
<evidence type="ECO:0000256" key="17">
    <source>
        <dbReference type="PIRSR" id="PIRSR603561-1"/>
    </source>
</evidence>
<protein>
    <recommendedName>
        <fullName evidence="13">8-oxo-dGTP diphosphatase</fullName>
        <ecNumber evidence="12">3.6.1.55</ecNumber>
    </recommendedName>
    <alternativeName>
        <fullName evidence="16">7,8-dihydro-8-oxoguanine-triphosphatase</fullName>
    </alternativeName>
    <alternativeName>
        <fullName evidence="15">Mutator protein MutT</fullName>
    </alternativeName>
    <alternativeName>
        <fullName evidence="14">dGTP pyrophosphohydrolase</fullName>
    </alternativeName>
</protein>
<dbReference type="NCBIfam" id="TIGR00586">
    <property type="entry name" value="mutt"/>
    <property type="match status" value="1"/>
</dbReference>
<evidence type="ECO:0000256" key="2">
    <source>
        <dbReference type="ARBA" id="ARBA00005582"/>
    </source>
</evidence>
<dbReference type="InterPro" id="IPR020476">
    <property type="entry name" value="Nudix_hydrolase"/>
</dbReference>
<keyword evidence="4" id="KW-0235">DNA replication</keyword>
<dbReference type="SUPFAM" id="SSF55811">
    <property type="entry name" value="Nudix"/>
    <property type="match status" value="1"/>
</dbReference>
<evidence type="ECO:0000256" key="18">
    <source>
        <dbReference type="PIRSR" id="PIRSR603561-2"/>
    </source>
</evidence>
<dbReference type="InterPro" id="IPR000086">
    <property type="entry name" value="NUDIX_hydrolase_dom"/>
</dbReference>
<evidence type="ECO:0000259" key="19">
    <source>
        <dbReference type="PROSITE" id="PS51462"/>
    </source>
</evidence>
<keyword evidence="8 18" id="KW-0460">Magnesium</keyword>
<feature type="binding site" evidence="17">
    <location>
        <position position="120"/>
    </location>
    <ligand>
        <name>8-oxo-dGTP</name>
        <dbReference type="ChEBI" id="CHEBI:77896"/>
    </ligand>
</feature>
<evidence type="ECO:0000256" key="12">
    <source>
        <dbReference type="ARBA" id="ARBA00038905"/>
    </source>
</evidence>